<dbReference type="NCBIfam" id="TIGR04131">
    <property type="entry name" value="Bac_Flav_CTERM"/>
    <property type="match status" value="1"/>
</dbReference>
<feature type="chain" id="PRO_5047071366" evidence="1">
    <location>
        <begin position="26"/>
        <end position="1248"/>
    </location>
</feature>
<protein>
    <submittedName>
        <fullName evidence="2">Gliding motility-associated C-terminal domain-containing protein</fullName>
    </submittedName>
</protein>
<organism evidence="2 3">
    <name type="scientific">Flavobacterium rhizophilum</name>
    <dbReference type="NCBI Taxonomy" id="3163296"/>
    <lineage>
        <taxon>Bacteria</taxon>
        <taxon>Pseudomonadati</taxon>
        <taxon>Bacteroidota</taxon>
        <taxon>Flavobacteriia</taxon>
        <taxon>Flavobacteriales</taxon>
        <taxon>Flavobacteriaceae</taxon>
        <taxon>Flavobacterium</taxon>
    </lineage>
</organism>
<dbReference type="Pfam" id="PF13585">
    <property type="entry name" value="CHU_C"/>
    <property type="match status" value="1"/>
</dbReference>
<dbReference type="InterPro" id="IPR035986">
    <property type="entry name" value="PKD_dom_sf"/>
</dbReference>
<dbReference type="Gene3D" id="2.60.40.10">
    <property type="entry name" value="Immunoglobulins"/>
    <property type="match status" value="2"/>
</dbReference>
<comment type="caution">
    <text evidence="2">The sequence shown here is derived from an EMBL/GenBank/DDBJ whole genome shotgun (WGS) entry which is preliminary data.</text>
</comment>
<proteinExistence type="predicted"/>
<evidence type="ECO:0000256" key="1">
    <source>
        <dbReference type="SAM" id="SignalP"/>
    </source>
</evidence>
<reference evidence="2 3" key="1">
    <citation type="submission" date="2024-06" db="EMBL/GenBank/DDBJ databases">
        <authorList>
            <person name="Kaempfer P."/>
            <person name="Viver T."/>
        </authorList>
    </citation>
    <scope>NUCLEOTIDE SEQUENCE [LARGE SCALE GENOMIC DNA]</scope>
    <source>
        <strain evidence="2 3">ST-75</strain>
    </source>
</reference>
<dbReference type="InterPro" id="IPR013783">
    <property type="entry name" value="Ig-like_fold"/>
</dbReference>
<evidence type="ECO:0000313" key="2">
    <source>
        <dbReference type="EMBL" id="MFL9836628.1"/>
    </source>
</evidence>
<feature type="signal peptide" evidence="1">
    <location>
        <begin position="1"/>
        <end position="25"/>
    </location>
</feature>
<dbReference type="RefSeq" id="WP_408073655.1">
    <property type="nucleotide sequence ID" value="NZ_JBELQB010000002.1"/>
</dbReference>
<evidence type="ECO:0000313" key="3">
    <source>
        <dbReference type="Proteomes" id="UP001629059"/>
    </source>
</evidence>
<accession>A0ABW8YBQ1</accession>
<sequence length="1248" mass="135183">MNISLTVKRLLFMFSLLLFSMATFAQLPDFTLTVTPTAQTCLGNGTLSFSVSGVNPSANMDYTIYLLPDTTTPIGITTSSGYNNLQAGDYMVVATQSLSGQSNTQTQNVTISDETVELTYLFELKNAICGNDGRITVNVTSGTAVSYEIFAGPVTRPLQVSNVFNNLPAGLYQVRVHDICGDAVVVSVQLIQTPPGLVISDQTNFSPNPLLDCNTITIFHLFGPPAGYALASPVSFTYTVYPPGGGTPVIVTSEIEGSSEVNIPFYNGQEYSYDITAVDACGNVYTLNDIVISPAFAGVGIQEVFGCDGFTFGFQFINYMEPFSIEFLSAPNGFIPSDFSTLHPNFNTVEDIVYGSESNPLPIGEYSVAVTDGCGHVAVIDFELDVPELDVSVVTQSVGCDGVSIELEVPTRLITEATLLSAPVGYPETLPEDLGPYITDEGKVLMNNVLFGVYVFEITDSCGFTYTKEVLASPSSFSVSVEQRPGCDEGYGSIKVDGVGTDLTIAVIESAPAAFTQATPYDVTFNISTNGNFYMNTLPEGDYVFTFSNTCGGTISVDVTVEGYHKSVNSYTLTENCGSFELNIQNASNGTQTQQFFLQKYYPLTGGWGHPQTGEPYEEATPPTEANSLALINNANNINLAFSGQFRVVKSFYTYSNGISTNFKCFEVLHEFYFMGGPKIFDIYSFPCDDGLAEVAVMAEGMPPLTYSIIQKDGDPFNADNGESNIFSELEAAVYTMRITDDCGNYRTAQIDINEADPIEIEGSGLCDGQNGLLSVPPFSFLSYEWYKGEDPDTILSTSSNLEFTPFSESNDIGTYYVRISTSNPVSCMNQTLQYVVEPSSGLNAGDDSTVLYCNDGQAVNLEAYLSNPHDEGGVWSDMSGTGALTDGILDITDLPEGVYEFRYMVTGMCNAADEAVITFELRDIPEAPQVAPVNGVCEGEMIQFTATDVPNAVYEWTGPNGFTTSVQNPAIQNAGLTAAGIYEVRAVVNGCASNIATVNVNVRPLPQFELQGDGTLCEGQEGLLSVVAVNFDEAMASYQWYYDDALLSGVNAADITIYETGVYKVEVSNEGCMTEESFNVTENNNAFEVVLDNGCIDFEYGVWVTNADELDGYLFNWTGPEGYNAVGTQIIISEMPVGIYTVEVTNPDGCSVTASVNIENTYCRIPKGISPGDDDFNNEFDLSNLGVQNLKIFNRYGLKVYDRDGYLNEWHGQSDKGELPTGTYYYVATLSAGKQVTGWVYLQRRTN</sequence>
<keyword evidence="3" id="KW-1185">Reference proteome</keyword>
<dbReference type="InterPro" id="IPR026341">
    <property type="entry name" value="T9SS_type_B"/>
</dbReference>
<dbReference type="Proteomes" id="UP001629059">
    <property type="component" value="Unassembled WGS sequence"/>
</dbReference>
<dbReference type="SUPFAM" id="SSF49299">
    <property type="entry name" value="PKD domain"/>
    <property type="match status" value="1"/>
</dbReference>
<dbReference type="EMBL" id="JBELQB010000002">
    <property type="protein sequence ID" value="MFL9836628.1"/>
    <property type="molecule type" value="Genomic_DNA"/>
</dbReference>
<keyword evidence="1" id="KW-0732">Signal</keyword>
<gene>
    <name evidence="2" type="ORF">ABS768_03905</name>
</gene>
<name>A0ABW8YBQ1_9FLAO</name>